<evidence type="ECO:0008006" key="3">
    <source>
        <dbReference type="Google" id="ProtNLM"/>
    </source>
</evidence>
<gene>
    <name evidence="1" type="ORF">H7J73_29690</name>
</gene>
<evidence type="ECO:0000313" key="1">
    <source>
        <dbReference type="EMBL" id="MCV7230187.1"/>
    </source>
</evidence>
<protein>
    <recommendedName>
        <fullName evidence="3">DoxX family protein</fullName>
    </recommendedName>
</protein>
<reference evidence="1 2" key="1">
    <citation type="journal article" date="2022" name="BMC Genomics">
        <title>Comparative genome analysis of mycobacteria focusing on tRNA and non-coding RNA.</title>
        <authorList>
            <person name="Behra P.R.K."/>
            <person name="Pettersson B.M.F."/>
            <person name="Ramesh M."/>
            <person name="Das S."/>
            <person name="Dasgupta S."/>
            <person name="Kirsebom L.A."/>
        </authorList>
    </citation>
    <scope>NUCLEOTIDE SEQUENCE [LARGE SCALE GENOMIC DNA]</scope>
    <source>
        <strain evidence="1 2">DSM 44078</strain>
    </source>
</reference>
<sequence length="99" mass="10166">MTAAAATAVPTAKRNSRLVQIGGLVLAGTGLAHFAKPDLFEGITKQAFPRNTDQHIRINGSLETAIGLGLAVPKARKAAVIGAIGYVAYLGGNIVRNAT</sequence>
<accession>A0ABT3CLE8</accession>
<dbReference type="Proteomes" id="UP001526201">
    <property type="component" value="Unassembled WGS sequence"/>
</dbReference>
<proteinExistence type="predicted"/>
<dbReference type="RefSeq" id="WP_264071459.1">
    <property type="nucleotide sequence ID" value="NZ_JACKTY010000049.1"/>
</dbReference>
<name>A0ABT3CLE8_9MYCO</name>
<dbReference type="EMBL" id="JACKTY010000049">
    <property type="protein sequence ID" value="MCV7230187.1"/>
    <property type="molecule type" value="Genomic_DNA"/>
</dbReference>
<organism evidence="1 2">
    <name type="scientific">Mycolicibacterium komossense</name>
    <dbReference type="NCBI Taxonomy" id="1779"/>
    <lineage>
        <taxon>Bacteria</taxon>
        <taxon>Bacillati</taxon>
        <taxon>Actinomycetota</taxon>
        <taxon>Actinomycetes</taxon>
        <taxon>Mycobacteriales</taxon>
        <taxon>Mycobacteriaceae</taxon>
        <taxon>Mycolicibacterium</taxon>
    </lineage>
</organism>
<comment type="caution">
    <text evidence="1">The sequence shown here is derived from an EMBL/GenBank/DDBJ whole genome shotgun (WGS) entry which is preliminary data.</text>
</comment>
<keyword evidence="2" id="KW-1185">Reference proteome</keyword>
<evidence type="ECO:0000313" key="2">
    <source>
        <dbReference type="Proteomes" id="UP001526201"/>
    </source>
</evidence>